<feature type="compositionally biased region" description="Pro residues" evidence="2">
    <location>
        <begin position="2606"/>
        <end position="2617"/>
    </location>
</feature>
<dbReference type="RefSeq" id="XP_015662741.1">
    <property type="nucleotide sequence ID" value="XM_015799263.1"/>
</dbReference>
<feature type="coiled-coil region" evidence="1">
    <location>
        <begin position="855"/>
        <end position="882"/>
    </location>
</feature>
<feature type="compositionally biased region" description="Basic and acidic residues" evidence="2">
    <location>
        <begin position="316"/>
        <end position="336"/>
    </location>
</feature>
<reference evidence="3 4" key="1">
    <citation type="submission" date="2015-07" db="EMBL/GenBank/DDBJ databases">
        <title>High-quality genome of monoxenous trypanosomatid Leptomonas pyrrhocoris.</title>
        <authorList>
            <person name="Flegontov P."/>
            <person name="Butenko A."/>
            <person name="Firsov S."/>
            <person name="Vlcek C."/>
            <person name="Logacheva M.D."/>
            <person name="Field M."/>
            <person name="Filatov D."/>
            <person name="Flegontova O."/>
            <person name="Gerasimov E."/>
            <person name="Jackson A.P."/>
            <person name="Kelly S."/>
            <person name="Opperdoes F."/>
            <person name="O'Reilly A."/>
            <person name="Votypka J."/>
            <person name="Yurchenko V."/>
            <person name="Lukes J."/>
        </authorList>
    </citation>
    <scope>NUCLEOTIDE SEQUENCE [LARGE SCALE GENOMIC DNA]</scope>
    <source>
        <strain evidence="3">H10</strain>
    </source>
</reference>
<sequence>MWNSDYYTAPPHRVGGTTASSSVSAHSSHPPPPPPAGVLSPDLARPISVRDLAQTRALAGPPPRASAATSAPSFGSGRDGSRSDYPVPLPRTSGGGFAGFGVPKAPVVYAATSGLLPSWSSTQHADSSGGASELSTHGEASDLTSLAERNIDHLSNDDLYNYASHLQDTAKRYSHHLAEAHAKRDMYRNLVAVQKRELQEKYVQIDRQRHEQETATAALRRLREDNTQLREQVATAEGKVRNIAAKLSLQNGADPSVAIRAYQAQLASKEAQVRDLMERVVHASAERQSAEEASQRRSSEGGANPRQSDTLGAAGTRDHDQQQQRLHQWPEEEHPCTIDERVRRELAEANAAAAASEMAKLQAELNALHQRNAALQEQLAAQDKTHAEALASMTAEHTELKETIAQLKQGHAEMQENEDALVAALTQRAPVSKTDFEAFQATYAEMQAALTKTEATVATLQAQQNASAVQDGYIEVLQQSLATSQAERQELTEKNRQLQALSENLQREVQLADTANRLRQQQLETAVAGGEQLAQEVQRTQEARHTEVHAEIVALRARCAAADAELQRLRAENEELSRQMQDARTQSETNHHETQEVSADNTRERSALEAELETLRNARDNLVVSRDSLLGELRELEERRQTAERDAPQQSTNAQHASETHTTVAAAAAASSVQHDRDTAEDTAMLQAAQQCIEALERDLETTNSAHARMEVDMQVQLRALETKMAEQADALRSAQEQQKRDAEAYHNRTIAAAAEQKHLEEVIQALKEELEFTQTQNRELRQSESASRGLYTSQLRQAEQLRERVVELERRASDVRGHELTPPSTQPASVGTCGSTTADAPDAKMNPSTMSVAIDRLAQQLAEAQDRVHTLETERHRQAEALQRVQRVAATLEDRSVSEEHSSKAAGSSATSTRPSAQKGTCRYANGVKEGIVADQVATLIAQQDAAAHQTAQLRDTLEAAEARTSAVATERDAAQQRAAAAEEEVRVARAALEKMAAELSDSAHRVDELSADIGELATVKAQLAAVQRRASVAEDELSAAKAVLDRFTKEVSGVTRCANNVDAVMAAVEAQWDAVQQREDASEAELRTAKAALERVVEEASASAQHASSLAAATSQLEADKTRLTSERDAMQQRAAAAEEEVRVARAALEKMAAELSDSAHRVDELSADIGELATVKAQLAAVQRRASVAEDELSAAKAVLDRFTKEVSGVTRCANNVDAVMAAVEAQWDAVQQREDASEAELRTAKAALERVVEEASASAQHASSLAAATSQLEADKTRLTSERDAMQQRAAAAEEEVRVARAALEKMAAELSDSAHRVDELSAAKACWESEKRQRDAELARLESTAAEWETRTADVERRSAEAAAASEKRIATLAAEAAALEKETVRLKARLSAARGAVSSLAEDCTDVNTQTGDLTRHVEREVEQRKSAEAMLSALKRELVTAQAAVVQLTEDLEMRADNDAAMRATLKAEEEAFALLKSERDAAQQRAAAAEEEVRVARAALEKMAAELSDSAHRVDELSAAKACWESEKRQRDAELARLESTAAEWETRTADVERRSAEAAAASEKRIATLAAEAAALEKETVRLKARLSAARGAVSSLAEDCTDVNTQTGDLTRHVEREVEQRKSAEAMLSALKRELVTAQAAVVQLTEDLEMRADNDAAMRATLKAEEEAFALLKSERDAAQQRAAAAEEEVRVARAALEKMAAELSDSAHRVDELSAAKACWESEKRQRDAELARLESTAAEWETRTADVERRSAEAAAASEKRIATLAAEAAALEKETVRLKARLSAARGAVSSLAEDCTDVNTQTGDLTRHVEREVEQRKSAEAMLSALKRELVTAQAAVVQLTEDLEMRADNDAAMRATLKAEEEAFALLKSQHDDDRAELSEVRRRGEELQRLLDTTLDRLAQEEELVKGLNDNAADLHAERAALTEEVVTVRLALETVVLERQDIQERLDAAKLGLEQTAELYNERILEDDRLQDELDAVTQAFSAQTMQVKQGMRHMLQMSAGFHDALEAVMALAAATVKAAADLAASCTAASTKTMTHGSTERKPAQATQDKFRAVTAINAALTPWSAALEWVATMQRRVHALEGSSADSTESPDRISAALSDGANDPSHMPLSVSLAAASTVADAAKARGALTDFVELQEALLTHLRRLGHALDERDYELRLLRSAVDEMANSNVAEKERADHLLEAIQDAKNHVSLAEKEFDDQLQLRSEAVAAELVVARRAEERATDARLRAESQLAAVGAELTDALAALHKTEEERRKMSREVERLSRFSARLADPGARVHSGGTVGSVTPPSSGLFAEGVSNHYTMTASAVEALEQAHLLQVSSLQQELLLSRRQIRELERQEVILRQANVTLEQQVSDLRADAEEAVDLREEVARLRAENADLEEKIEQLERILAASGGGVAHEVKQLRQQLKLREAELEEEKARMQGLLVSKTAPEFAAARRQAALRESLSGITTQLAATQAQYSSGRSPRGSLSAALSSNSAATSASPLDVLSKRIDHLQSAMKERDALIEKMKAAQLQSHVTVDGLEERLSEKAAALERANALVTHYAEALDGLRAARVSAAARTLPSRGNTHSSSAAQSPPPAARAPPTPLALQTSVDSNVKGGVGDSPQHMTAPVPSPAPRMPHLAAVEAEAEVEGSLTPPATSRRRTGATGESSSRDGRRSRGTRSTSSSDASSAHRSPPASSGTREGASHRKRTR</sequence>
<dbReference type="EMBL" id="LGTL01000003">
    <property type="protein sequence ID" value="KPA84302.1"/>
    <property type="molecule type" value="Genomic_DNA"/>
</dbReference>
<name>A0A0N0DYQ8_LEPPY</name>
<feature type="compositionally biased region" description="Basic and acidic residues" evidence="2">
    <location>
        <begin position="638"/>
        <end position="647"/>
    </location>
</feature>
<dbReference type="OrthoDB" id="267898at2759"/>
<feature type="compositionally biased region" description="Polar residues" evidence="2">
    <location>
        <begin position="823"/>
        <end position="839"/>
    </location>
</feature>
<dbReference type="Gene3D" id="1.10.287.1490">
    <property type="match status" value="2"/>
</dbReference>
<organism evidence="3 4">
    <name type="scientific">Leptomonas pyrrhocoris</name>
    <name type="common">Firebug parasite</name>
    <dbReference type="NCBI Taxonomy" id="157538"/>
    <lineage>
        <taxon>Eukaryota</taxon>
        <taxon>Discoba</taxon>
        <taxon>Euglenozoa</taxon>
        <taxon>Kinetoplastea</taxon>
        <taxon>Metakinetoplastina</taxon>
        <taxon>Trypanosomatida</taxon>
        <taxon>Trypanosomatidae</taxon>
        <taxon>Leishmaniinae</taxon>
        <taxon>Leptomonas</taxon>
    </lineage>
</organism>
<feature type="coiled-coil region" evidence="1">
    <location>
        <begin position="2263"/>
        <end position="2290"/>
    </location>
</feature>
<feature type="coiled-coil region" evidence="1">
    <location>
        <begin position="973"/>
        <end position="1052"/>
    </location>
</feature>
<feature type="coiled-coil region" evidence="1">
    <location>
        <begin position="344"/>
        <end position="417"/>
    </location>
</feature>
<evidence type="ECO:0000256" key="2">
    <source>
        <dbReference type="SAM" id="MobiDB-lite"/>
    </source>
</evidence>
<feature type="compositionally biased region" description="Basic and acidic residues" evidence="2">
    <location>
        <begin position="1120"/>
        <end position="1131"/>
    </location>
</feature>
<feature type="compositionally biased region" description="Low complexity" evidence="2">
    <location>
        <begin position="14"/>
        <end position="28"/>
    </location>
</feature>
<feature type="region of interest" description="Disordered" evidence="2">
    <location>
        <begin position="2101"/>
        <end position="2123"/>
    </location>
</feature>
<feature type="compositionally biased region" description="Basic and acidic residues" evidence="2">
    <location>
        <begin position="589"/>
        <end position="606"/>
    </location>
</feature>
<feature type="compositionally biased region" description="Basic and acidic residues" evidence="2">
    <location>
        <begin position="1277"/>
        <end position="1288"/>
    </location>
</feature>
<proteinExistence type="predicted"/>
<evidence type="ECO:0000256" key="1">
    <source>
        <dbReference type="SAM" id="Coils"/>
    </source>
</evidence>
<feature type="region of interest" description="Disordered" evidence="2">
    <location>
        <begin position="1109"/>
        <end position="1131"/>
    </location>
</feature>
<dbReference type="Proteomes" id="UP000037923">
    <property type="component" value="Unassembled WGS sequence"/>
</dbReference>
<feature type="coiled-coil region" evidence="1">
    <location>
        <begin position="2524"/>
        <end position="2569"/>
    </location>
</feature>
<feature type="compositionally biased region" description="Polar residues" evidence="2">
    <location>
        <begin position="578"/>
        <end position="588"/>
    </location>
</feature>
<feature type="compositionally biased region" description="Low complexity" evidence="2">
    <location>
        <begin position="905"/>
        <end position="914"/>
    </location>
</feature>
<feature type="region of interest" description="Disordered" evidence="2">
    <location>
        <begin position="893"/>
        <end position="920"/>
    </location>
</feature>
<keyword evidence="1" id="KW-0175">Coiled coil</keyword>
<feature type="compositionally biased region" description="Basic and acidic residues" evidence="2">
    <location>
        <begin position="893"/>
        <end position="904"/>
    </location>
</feature>
<feature type="coiled-coil region" evidence="1">
    <location>
        <begin position="1424"/>
        <end position="1595"/>
    </location>
</feature>
<feature type="coiled-coil region" evidence="1">
    <location>
        <begin position="1824"/>
        <end position="1858"/>
    </location>
</feature>
<feature type="coiled-coil region" evidence="1">
    <location>
        <begin position="1908"/>
        <end position="1942"/>
    </location>
</feature>
<evidence type="ECO:0000313" key="4">
    <source>
        <dbReference type="Proteomes" id="UP000037923"/>
    </source>
</evidence>
<dbReference type="GeneID" id="26902617"/>
<feature type="region of interest" description="Disordered" evidence="2">
    <location>
        <begin position="1266"/>
        <end position="1288"/>
    </location>
</feature>
<feature type="compositionally biased region" description="Low complexity" evidence="2">
    <location>
        <begin position="65"/>
        <end position="76"/>
    </location>
</feature>
<feature type="region of interest" description="Disordered" evidence="2">
    <location>
        <begin position="1"/>
        <end position="90"/>
    </location>
</feature>
<feature type="region of interest" description="Disordered" evidence="2">
    <location>
        <begin position="813"/>
        <end position="846"/>
    </location>
</feature>
<evidence type="ECO:0000313" key="3">
    <source>
        <dbReference type="EMBL" id="KPA84302.1"/>
    </source>
</evidence>
<feature type="region of interest" description="Disordered" evidence="2">
    <location>
        <begin position="574"/>
        <end position="606"/>
    </location>
</feature>
<feature type="compositionally biased region" description="Low complexity" evidence="2">
    <location>
        <begin position="656"/>
        <end position="673"/>
    </location>
</feature>
<feature type="coiled-coil region" evidence="1">
    <location>
        <begin position="2344"/>
        <end position="2452"/>
    </location>
</feature>
<protein>
    <submittedName>
        <fullName evidence="3">Uncharacterized protein</fullName>
    </submittedName>
</protein>
<keyword evidence="4" id="KW-1185">Reference proteome</keyword>
<dbReference type="PANTHER" id="PTHR18937">
    <property type="entry name" value="STRUCTURAL MAINTENANCE OF CHROMOSOMES SMC FAMILY MEMBER"/>
    <property type="match status" value="1"/>
</dbReference>
<comment type="caution">
    <text evidence="3">The sequence shown here is derived from an EMBL/GenBank/DDBJ whole genome shotgun (WGS) entry which is preliminary data.</text>
</comment>
<feature type="region of interest" description="Disordered" evidence="2">
    <location>
        <begin position="775"/>
        <end position="795"/>
    </location>
</feature>
<gene>
    <name evidence="3" type="ORF">ABB37_02322</name>
</gene>
<feature type="compositionally biased region" description="Low complexity" evidence="2">
    <location>
        <begin position="1266"/>
        <end position="1276"/>
    </location>
</feature>
<feature type="region of interest" description="Disordered" evidence="2">
    <location>
        <begin position="2590"/>
        <end position="2725"/>
    </location>
</feature>
<dbReference type="SUPFAM" id="SSF57997">
    <property type="entry name" value="Tropomyosin"/>
    <property type="match status" value="2"/>
</dbReference>
<feature type="coiled-coil region" evidence="1">
    <location>
        <begin position="443"/>
        <end position="518"/>
    </location>
</feature>
<dbReference type="VEuPathDB" id="TriTrypDB:LpyrH10_03_4730"/>
<feature type="region of interest" description="Disordered" evidence="2">
    <location>
        <begin position="638"/>
        <end position="682"/>
    </location>
</feature>
<feature type="compositionally biased region" description="Low complexity" evidence="2">
    <location>
        <begin position="2693"/>
        <end position="2712"/>
    </location>
</feature>
<feature type="coiled-coil region" evidence="1">
    <location>
        <begin position="1624"/>
        <end position="1795"/>
    </location>
</feature>
<feature type="compositionally biased region" description="Basic and acidic residues" evidence="2">
    <location>
        <begin position="283"/>
        <end position="299"/>
    </location>
</feature>
<dbReference type="OMA" id="KREVMHT"/>
<feature type="compositionally biased region" description="Low complexity" evidence="2">
    <location>
        <begin position="1109"/>
        <end position="1119"/>
    </location>
</feature>
<feature type="compositionally biased region" description="Polar residues" evidence="2">
    <location>
        <begin position="120"/>
        <end position="135"/>
    </location>
</feature>
<accession>A0A0N0DYQ8</accession>
<feature type="region of interest" description="Disordered" evidence="2">
    <location>
        <begin position="120"/>
        <end position="141"/>
    </location>
</feature>
<feature type="region of interest" description="Disordered" evidence="2">
    <location>
        <begin position="283"/>
        <end position="336"/>
    </location>
</feature>